<dbReference type="InterPro" id="IPR045518">
    <property type="entry name" value="2EXR"/>
</dbReference>
<organism evidence="3 4">
    <name type="scientific">Fusarium pseudocircinatum</name>
    <dbReference type="NCBI Taxonomy" id="56676"/>
    <lineage>
        <taxon>Eukaryota</taxon>
        <taxon>Fungi</taxon>
        <taxon>Dikarya</taxon>
        <taxon>Ascomycota</taxon>
        <taxon>Pezizomycotina</taxon>
        <taxon>Sordariomycetes</taxon>
        <taxon>Hypocreomycetidae</taxon>
        <taxon>Hypocreales</taxon>
        <taxon>Nectriaceae</taxon>
        <taxon>Fusarium</taxon>
        <taxon>Fusarium fujikuroi species complex</taxon>
    </lineage>
</organism>
<name>A0A8H5UZX7_9HYPO</name>
<evidence type="ECO:0000256" key="1">
    <source>
        <dbReference type="SAM" id="MobiDB-lite"/>
    </source>
</evidence>
<reference evidence="3 4" key="1">
    <citation type="submission" date="2020-05" db="EMBL/GenBank/DDBJ databases">
        <title>Identification and distribution of gene clusters putatively required for synthesis of sphingolipid metabolism inhibitors in phylogenetically diverse species of the filamentous fungus Fusarium.</title>
        <authorList>
            <person name="Kim H.-S."/>
            <person name="Busman M."/>
            <person name="Brown D.W."/>
            <person name="Divon H."/>
            <person name="Uhlig S."/>
            <person name="Proctor R.H."/>
        </authorList>
    </citation>
    <scope>NUCLEOTIDE SEQUENCE [LARGE SCALE GENOMIC DNA]</scope>
    <source>
        <strain evidence="3 4">NRRL 36939</strain>
    </source>
</reference>
<protein>
    <recommendedName>
        <fullName evidence="2">2EXR domain-containing protein</fullName>
    </recommendedName>
</protein>
<accession>A0A8H5UZX7</accession>
<dbReference type="EMBL" id="JAAOAS010000009">
    <property type="protein sequence ID" value="KAF5605702.1"/>
    <property type="molecule type" value="Genomic_DNA"/>
</dbReference>
<evidence type="ECO:0000313" key="3">
    <source>
        <dbReference type="EMBL" id="KAF5605702.1"/>
    </source>
</evidence>
<sequence>MTTSLRIGTQDALSSSCDEEVQILNPAILRSTRSFPKFNKLPPELRDKIWIHSLAHERILKIYSEECRVELRERVTLSKLFVTTLESRAAAKKFYRVHIPCKYVHMTSTYDGILYFNPELDIIHVFGWAYFPELAHHIWSLDPLHVGIINLALQTYGSCCRYYSFGSAFKTDCDLDKIKAAIQRLKRFIFACHGVYESESETCRYRETRPRFDRDIPSSPFVPVKPHVPAFQTMEQDPRAVGDFVYDVDRLEMITVGGEVSDWFDHLEEWGIDNDPAVLYQIMMSYSDCDPEIIVEENACRAHGVSDQLSGSSTPNSQLSGSSTPNSTLEKSVRAVYHRSDAIAFAVNEMEERKRILDQLLDDEIKVDDEEVEMLSRQDVTPAFGFWLFPLDALPVIKLTANSEARDFFYTEIQEQFKKHTPQLCLSYLPDYNPKVLDTHGRTEKD</sequence>
<dbReference type="Proteomes" id="UP000546213">
    <property type="component" value="Unassembled WGS sequence"/>
</dbReference>
<feature type="compositionally biased region" description="Polar residues" evidence="1">
    <location>
        <begin position="307"/>
        <end position="327"/>
    </location>
</feature>
<comment type="caution">
    <text evidence="3">The sequence shown here is derived from an EMBL/GenBank/DDBJ whole genome shotgun (WGS) entry which is preliminary data.</text>
</comment>
<proteinExistence type="predicted"/>
<feature type="region of interest" description="Disordered" evidence="1">
    <location>
        <begin position="305"/>
        <end position="327"/>
    </location>
</feature>
<dbReference type="AlphaFoldDB" id="A0A8H5UZX7"/>
<dbReference type="Pfam" id="PF20150">
    <property type="entry name" value="2EXR"/>
    <property type="match status" value="1"/>
</dbReference>
<evidence type="ECO:0000313" key="4">
    <source>
        <dbReference type="Proteomes" id="UP000546213"/>
    </source>
</evidence>
<keyword evidence="4" id="KW-1185">Reference proteome</keyword>
<dbReference type="PANTHER" id="PTHR35910:SF1">
    <property type="entry name" value="2EXR DOMAIN-CONTAINING PROTEIN"/>
    <property type="match status" value="1"/>
</dbReference>
<feature type="domain" description="2EXR" evidence="2">
    <location>
        <begin position="35"/>
        <end position="123"/>
    </location>
</feature>
<dbReference type="OrthoDB" id="9997102at2759"/>
<dbReference type="PANTHER" id="PTHR35910">
    <property type="entry name" value="2EXR DOMAIN-CONTAINING PROTEIN"/>
    <property type="match status" value="1"/>
</dbReference>
<gene>
    <name evidence="3" type="ORF">FPCIR_394</name>
</gene>
<evidence type="ECO:0000259" key="2">
    <source>
        <dbReference type="Pfam" id="PF20150"/>
    </source>
</evidence>